<proteinExistence type="predicted"/>
<dbReference type="PRINTS" id="PR00114">
    <property type="entry name" value="STPHPHTASE"/>
</dbReference>
<comment type="caution">
    <text evidence="2">The sequence shown here is derived from an EMBL/GenBank/DDBJ whole genome shotgun (WGS) entry which is preliminary data.</text>
</comment>
<dbReference type="InterPro" id="IPR041780">
    <property type="entry name" value="MPP_PrpE-like"/>
</dbReference>
<evidence type="ECO:0000259" key="1">
    <source>
        <dbReference type="Pfam" id="PF00149"/>
    </source>
</evidence>
<evidence type="ECO:0000313" key="3">
    <source>
        <dbReference type="Proteomes" id="UP001208656"/>
    </source>
</evidence>
<dbReference type="InterPro" id="IPR029052">
    <property type="entry name" value="Metallo-depent_PP-like"/>
</dbReference>
<sequence length="245" mass="28260">MKVDIIGDVHGCYAELLALIRKLDYTFENHLPIHKDGRKLAFVGDLTDRGPQSIKVIEFIYDLVKNDLAYYTPGNHCNKLYRYFLGNKVQISHGLETTDAEYKRLPAKKQKEVRKKFMELYESAPLYLQLDDGKLIIAHAGIREDYIGYKHKKVKTFVLYGDITGEKMPDGRPVRRDWAKLYRGTQTIVYGHTPVKDVRVINNTYNIDTGCVFGGKLTALRYPEMDIVQVLSSMPYVPEKFTEFP</sequence>
<dbReference type="Gene3D" id="3.60.21.10">
    <property type="match status" value="1"/>
</dbReference>
<dbReference type="NCBIfam" id="NF010148">
    <property type="entry name" value="PRK13625.1"/>
    <property type="match status" value="1"/>
</dbReference>
<dbReference type="CDD" id="cd07423">
    <property type="entry name" value="MPP_Prp_like"/>
    <property type="match status" value="1"/>
</dbReference>
<dbReference type="InterPro" id="IPR006186">
    <property type="entry name" value="Ser/Thr-sp_prot-phosphatase"/>
</dbReference>
<dbReference type="RefSeq" id="WP_173661681.1">
    <property type="nucleotide sequence ID" value="NZ_JAOUSE010000031.1"/>
</dbReference>
<dbReference type="InterPro" id="IPR004843">
    <property type="entry name" value="Calcineurin-like_PHP"/>
</dbReference>
<protein>
    <submittedName>
        <fullName evidence="2">Bis(5'-nucleosyl)-tetraphosphatase PrpE</fullName>
    </submittedName>
</protein>
<dbReference type="SUPFAM" id="SSF56300">
    <property type="entry name" value="Metallo-dependent phosphatases"/>
    <property type="match status" value="1"/>
</dbReference>
<dbReference type="Pfam" id="PF00149">
    <property type="entry name" value="Metallophos"/>
    <property type="match status" value="1"/>
</dbReference>
<dbReference type="PANTHER" id="PTHR42850:SF7">
    <property type="entry name" value="BIS(5'-NUCLEOSYL)-TETRAPHOSPHATASE PRPE [ASYMMETRICAL]"/>
    <property type="match status" value="1"/>
</dbReference>
<feature type="domain" description="Calcineurin-like phosphoesterase" evidence="1">
    <location>
        <begin position="1"/>
        <end position="195"/>
    </location>
</feature>
<reference evidence="2 3" key="1">
    <citation type="submission" date="2022-10" db="EMBL/GenBank/DDBJ databases">
        <title>Description of Fervidibacillus gen. nov. in the family Fervidibacillaceae fam. nov. with two species, Fervidibacillus albus sp. nov., and Fervidibacillus halotolerans sp. nov., isolated from tidal flat sediments.</title>
        <authorList>
            <person name="Kwon K.K."/>
            <person name="Yang S.-H."/>
        </authorList>
    </citation>
    <scope>NUCLEOTIDE SEQUENCE [LARGE SCALE GENOMIC DNA]</scope>
    <source>
        <strain evidence="2 3">DSM 23332</strain>
    </source>
</reference>
<keyword evidence="3" id="KW-1185">Reference proteome</keyword>
<accession>A0ABT2WGM3</accession>
<organism evidence="2 3">
    <name type="scientific">Pallidibacillus thermolactis</name>
    <dbReference type="NCBI Taxonomy" id="251051"/>
    <lineage>
        <taxon>Bacteria</taxon>
        <taxon>Bacillati</taxon>
        <taxon>Bacillota</taxon>
        <taxon>Bacilli</taxon>
        <taxon>Bacillales</taxon>
        <taxon>Bacillaceae</taxon>
        <taxon>Pallidibacillus</taxon>
    </lineage>
</organism>
<dbReference type="EMBL" id="JAOUSE010000031">
    <property type="protein sequence ID" value="MCU9594847.1"/>
    <property type="molecule type" value="Genomic_DNA"/>
</dbReference>
<evidence type="ECO:0000313" key="2">
    <source>
        <dbReference type="EMBL" id="MCU9594847.1"/>
    </source>
</evidence>
<dbReference type="Proteomes" id="UP001208656">
    <property type="component" value="Unassembled WGS sequence"/>
</dbReference>
<gene>
    <name evidence="2" type="primary">prpE</name>
    <name evidence="2" type="ORF">OEV82_10405</name>
</gene>
<name>A0ABT2WGM3_9BACI</name>
<dbReference type="PANTHER" id="PTHR42850">
    <property type="entry name" value="METALLOPHOSPHOESTERASE"/>
    <property type="match status" value="1"/>
</dbReference>
<dbReference type="InterPro" id="IPR050126">
    <property type="entry name" value="Ap4A_hydrolase"/>
</dbReference>